<dbReference type="AlphaFoldDB" id="A0A6M3JVD9"/>
<organism evidence="2">
    <name type="scientific">viral metagenome</name>
    <dbReference type="NCBI Taxonomy" id="1070528"/>
    <lineage>
        <taxon>unclassified sequences</taxon>
        <taxon>metagenomes</taxon>
        <taxon>organismal metagenomes</taxon>
    </lineage>
</organism>
<sequence>MKCNNWISKLPENEREFGYQILLRIFQEQFEVTDAKMGELTKKAYDKSRGDTIRLIPKRDINHDRMLMIGG</sequence>
<protein>
    <submittedName>
        <fullName evidence="2">Uncharacterized protein</fullName>
    </submittedName>
</protein>
<dbReference type="EMBL" id="MT142015">
    <property type="protein sequence ID" value="QJA73281.1"/>
    <property type="molecule type" value="Genomic_DNA"/>
</dbReference>
<reference evidence="2" key="1">
    <citation type="submission" date="2020-03" db="EMBL/GenBank/DDBJ databases">
        <title>The deep terrestrial virosphere.</title>
        <authorList>
            <person name="Holmfeldt K."/>
            <person name="Nilsson E."/>
            <person name="Simone D."/>
            <person name="Lopez-Fernandez M."/>
            <person name="Wu X."/>
            <person name="de Brujin I."/>
            <person name="Lundin D."/>
            <person name="Andersson A."/>
            <person name="Bertilsson S."/>
            <person name="Dopson M."/>
        </authorList>
    </citation>
    <scope>NUCLEOTIDE SEQUENCE</scope>
    <source>
        <strain evidence="2">MM415A02420</strain>
        <strain evidence="1">MM415B00820</strain>
    </source>
</reference>
<gene>
    <name evidence="2" type="ORF">MM415A02420_0007</name>
    <name evidence="1" type="ORF">MM415B00820_0017</name>
</gene>
<name>A0A6M3JVD9_9ZZZZ</name>
<evidence type="ECO:0000313" key="1">
    <source>
        <dbReference type="EMBL" id="QJA62155.1"/>
    </source>
</evidence>
<accession>A0A6M3JVD9</accession>
<dbReference type="EMBL" id="MT141463">
    <property type="protein sequence ID" value="QJA62155.1"/>
    <property type="molecule type" value="Genomic_DNA"/>
</dbReference>
<evidence type="ECO:0000313" key="2">
    <source>
        <dbReference type="EMBL" id="QJA73281.1"/>
    </source>
</evidence>
<proteinExistence type="predicted"/>